<feature type="coiled-coil region" evidence="6">
    <location>
        <begin position="184"/>
        <end position="244"/>
    </location>
</feature>
<evidence type="ECO:0000259" key="9">
    <source>
        <dbReference type="Pfam" id="PF02706"/>
    </source>
</evidence>
<gene>
    <name evidence="11" type="ORF">GIV46_19895</name>
</gene>
<evidence type="ECO:0000256" key="6">
    <source>
        <dbReference type="SAM" id="Coils"/>
    </source>
</evidence>
<evidence type="ECO:0000313" key="12">
    <source>
        <dbReference type="Proteomes" id="UP000814126"/>
    </source>
</evidence>
<dbReference type="InterPro" id="IPR050445">
    <property type="entry name" value="Bact_polysacc_biosynth/exp"/>
</dbReference>
<accession>A0AAP2S4E5</accession>
<dbReference type="InterPro" id="IPR032807">
    <property type="entry name" value="GNVR"/>
</dbReference>
<keyword evidence="5 8" id="KW-0472">Membrane</keyword>
<protein>
    <submittedName>
        <fullName evidence="11">Chain-length determining protein</fullName>
    </submittedName>
</protein>
<evidence type="ECO:0000256" key="7">
    <source>
        <dbReference type="SAM" id="MobiDB-lite"/>
    </source>
</evidence>
<dbReference type="Pfam" id="PF02706">
    <property type="entry name" value="Wzz"/>
    <property type="match status" value="1"/>
</dbReference>
<evidence type="ECO:0000256" key="5">
    <source>
        <dbReference type="ARBA" id="ARBA00023136"/>
    </source>
</evidence>
<keyword evidence="2" id="KW-1003">Cell membrane</keyword>
<dbReference type="Proteomes" id="UP000814126">
    <property type="component" value="Unassembled WGS sequence"/>
</dbReference>
<dbReference type="GO" id="GO:0004713">
    <property type="term" value="F:protein tyrosine kinase activity"/>
    <property type="evidence" value="ECO:0007669"/>
    <property type="project" value="TreeGrafter"/>
</dbReference>
<evidence type="ECO:0000313" key="11">
    <source>
        <dbReference type="EMBL" id="MCF5657276.1"/>
    </source>
</evidence>
<feature type="transmembrane region" description="Helical" evidence="8">
    <location>
        <begin position="394"/>
        <end position="414"/>
    </location>
</feature>
<dbReference type="InterPro" id="IPR003856">
    <property type="entry name" value="LPS_length_determ_N"/>
</dbReference>
<proteinExistence type="predicted"/>
<evidence type="ECO:0000256" key="8">
    <source>
        <dbReference type="SAM" id="Phobius"/>
    </source>
</evidence>
<feature type="region of interest" description="Disordered" evidence="7">
    <location>
        <begin position="261"/>
        <end position="280"/>
    </location>
</feature>
<dbReference type="PANTHER" id="PTHR32309:SF13">
    <property type="entry name" value="FERRIC ENTEROBACTIN TRANSPORT PROTEIN FEPE"/>
    <property type="match status" value="1"/>
</dbReference>
<keyword evidence="4 8" id="KW-1133">Transmembrane helix</keyword>
<dbReference type="Gene3D" id="3.30.1890.10">
    <property type="entry name" value="FepE-like"/>
    <property type="match status" value="2"/>
</dbReference>
<comment type="caution">
    <text evidence="11">The sequence shown here is derived from an EMBL/GenBank/DDBJ whole genome shotgun (WGS) entry which is preliminary data.</text>
</comment>
<keyword evidence="6" id="KW-0175">Coiled coil</keyword>
<dbReference type="PANTHER" id="PTHR32309">
    <property type="entry name" value="TYROSINE-PROTEIN KINASE"/>
    <property type="match status" value="1"/>
</dbReference>
<sequence>MNRTSQPNTSPASDEIDLFELMHAVWRQKKLVLGCALLTGVLGAGYAFLAPKTYEVSSVLRPAAINELDALNRSEVYKLPPADALAKVGAQLDSYEARLGFFRSHEQLFTAFQKPGQSLEQSFEDFNRNSVNLILPDPKKSDSLSSYIRLELQYPADVDGVAILNGFVDYAIASEREQVGADLKVIVNNRLNELKGKIDAARANYETEKESKIAKLLEDDRLKRARLQDELSALRLQMKMERTNRLAELAEAISIAKSMGIKTPTTPSSMADATRSGSSQVMRTEVNNQQIPLYFLGTEALEAERTALQQRTSDDFTNPRIAQIGKELQLLEANREVEVLRKRGNEDIFLQDVEPLRAEVARLRNLNIDMSNLKLVTVDRRAQEPLAPIKPKKAIILAVSLIAGLVIGTLIALIRHLISSRNQPVPYSSLEDGRFARRERKDDEPAA</sequence>
<feature type="compositionally biased region" description="Polar residues" evidence="7">
    <location>
        <begin position="263"/>
        <end position="280"/>
    </location>
</feature>
<name>A0AAP2S4E5_9PSED</name>
<dbReference type="SUPFAM" id="SSF160355">
    <property type="entry name" value="Bacterial polysaccharide co-polymerase-like"/>
    <property type="match status" value="2"/>
</dbReference>
<dbReference type="AlphaFoldDB" id="A0AAP2S4E5"/>
<comment type="subcellular location">
    <subcellularLocation>
        <location evidence="1">Cell membrane</location>
        <topology evidence="1">Multi-pass membrane protein</topology>
    </subcellularLocation>
</comment>
<evidence type="ECO:0000256" key="2">
    <source>
        <dbReference type="ARBA" id="ARBA00022475"/>
    </source>
</evidence>
<dbReference type="EMBL" id="WJZX01000100">
    <property type="protein sequence ID" value="MCF5657276.1"/>
    <property type="molecule type" value="Genomic_DNA"/>
</dbReference>
<evidence type="ECO:0000256" key="1">
    <source>
        <dbReference type="ARBA" id="ARBA00004651"/>
    </source>
</evidence>
<organism evidence="11 12">
    <name type="scientific">Pseudomonas poae</name>
    <dbReference type="NCBI Taxonomy" id="200451"/>
    <lineage>
        <taxon>Bacteria</taxon>
        <taxon>Pseudomonadati</taxon>
        <taxon>Pseudomonadota</taxon>
        <taxon>Gammaproteobacteria</taxon>
        <taxon>Pseudomonadales</taxon>
        <taxon>Pseudomonadaceae</taxon>
        <taxon>Pseudomonas</taxon>
    </lineage>
</organism>
<dbReference type="RefSeq" id="WP_268977355.1">
    <property type="nucleotide sequence ID" value="NZ_CP142191.1"/>
</dbReference>
<reference evidence="11" key="1">
    <citation type="submission" date="2019-11" db="EMBL/GenBank/DDBJ databases">
        <title>Epiphytic Pseudomonas syringae from cherry orchards.</title>
        <authorList>
            <person name="Hulin M.T."/>
        </authorList>
    </citation>
    <scope>NUCLEOTIDE SEQUENCE</scope>
    <source>
        <strain evidence="11">PA-2-1F</strain>
    </source>
</reference>
<dbReference type="Pfam" id="PF13807">
    <property type="entry name" value="GNVR"/>
    <property type="match status" value="1"/>
</dbReference>
<feature type="domain" description="Polysaccharide chain length determinant N-terminal" evidence="9">
    <location>
        <begin position="14"/>
        <end position="79"/>
    </location>
</feature>
<feature type="domain" description="Tyrosine-protein kinase G-rich" evidence="10">
    <location>
        <begin position="378"/>
        <end position="416"/>
    </location>
</feature>
<feature type="transmembrane region" description="Helical" evidence="8">
    <location>
        <begin position="31"/>
        <end position="49"/>
    </location>
</feature>
<dbReference type="GO" id="GO:0005886">
    <property type="term" value="C:plasma membrane"/>
    <property type="evidence" value="ECO:0007669"/>
    <property type="project" value="UniProtKB-SubCell"/>
</dbReference>
<evidence type="ECO:0000256" key="3">
    <source>
        <dbReference type="ARBA" id="ARBA00022692"/>
    </source>
</evidence>
<keyword evidence="3 8" id="KW-0812">Transmembrane</keyword>
<evidence type="ECO:0000259" key="10">
    <source>
        <dbReference type="Pfam" id="PF13807"/>
    </source>
</evidence>
<evidence type="ECO:0000256" key="4">
    <source>
        <dbReference type="ARBA" id="ARBA00022989"/>
    </source>
</evidence>